<sequence length="465" mass="50927">MRQATANLSTTYIDDDLKHIIDSGESVDKESWIHTIKVNGQAVAVIDKTLGEADKVSFIHRDLVGNADTVTDIHGNIMRITKADEQVPAYPVYAPYGELLGYASKTDNALEGEGTVAEQGSYREAFERKSSANDEIAEFIDIKMKETGINVNNCTLGKVCSQSTGQTRVTFTAASQASFQGQIIDQLPGFTGHETLKEHGLVHMNGRIYSPKYARFLSADPTVPYPTRWYSYNRYMYVGGNPASRYDPSGFTDLYADGQCPSCNEPPIVVTAPAPPPPQPFDQYWAQQITTNAINQSINQTNNSFAQKGYSPEKGGWHDYTVGPNSVCAAALACTQKEMVDQFARFAVPGQDPSKPVSDGSTYWVFDPRNGIPAGKVLTTVSDNGMSIINTTLSLHVLHDGQITRNLSQDDRGAWFVTTRGIGNNVIPLTSIGCDTCASVNSWQGPKIFNYVDAQMRANIEAHHR</sequence>
<dbReference type="EMBL" id="HF680312">
    <property type="protein sequence ID" value="CCU72335.1"/>
    <property type="molecule type" value="Genomic_DNA"/>
</dbReference>
<name>M5DQX3_9GAMM</name>
<dbReference type="GeneID" id="79176761"/>
<dbReference type="Gene3D" id="2.180.10.10">
    <property type="entry name" value="RHS repeat-associated core"/>
    <property type="match status" value="1"/>
</dbReference>
<dbReference type="eggNOG" id="COG3209">
    <property type="taxonomic scope" value="Bacteria"/>
</dbReference>
<dbReference type="AlphaFoldDB" id="M5DQX3"/>
<dbReference type="RefSeq" id="WP_015487060.1">
    <property type="nucleotide sequence ID" value="NC_020888.1"/>
</dbReference>
<keyword evidence="2" id="KW-1185">Reference proteome</keyword>
<dbReference type="HOGENOM" id="CLU_587836_0_0_6"/>
<dbReference type="InterPro" id="IPR022385">
    <property type="entry name" value="Rhs_assc_core"/>
</dbReference>
<proteinExistence type="predicted"/>
<organism evidence="1 2">
    <name type="scientific">Thalassolituus oleivorans MIL-1</name>
    <dbReference type="NCBI Taxonomy" id="1298593"/>
    <lineage>
        <taxon>Bacteria</taxon>
        <taxon>Pseudomonadati</taxon>
        <taxon>Pseudomonadota</taxon>
        <taxon>Gammaproteobacteria</taxon>
        <taxon>Oceanospirillales</taxon>
        <taxon>Oceanospirillaceae</taxon>
        <taxon>Thalassolituus</taxon>
    </lineage>
</organism>
<accession>M5DQX3</accession>
<evidence type="ECO:0000313" key="1">
    <source>
        <dbReference type="EMBL" id="CCU72335.1"/>
    </source>
</evidence>
<gene>
    <name evidence="1" type="ORF">TOL_1921</name>
</gene>
<evidence type="ECO:0000313" key="2">
    <source>
        <dbReference type="Proteomes" id="UP000011866"/>
    </source>
</evidence>
<dbReference type="Proteomes" id="UP000011866">
    <property type="component" value="Chromosome"/>
</dbReference>
<dbReference type="KEGG" id="tol:TOL_1921"/>
<dbReference type="NCBIfam" id="TIGR03696">
    <property type="entry name" value="Rhs_assc_core"/>
    <property type="match status" value="1"/>
</dbReference>
<protein>
    <recommendedName>
        <fullName evidence="3">RHS repeat-associated core domain-containing protein</fullName>
    </recommendedName>
</protein>
<reference evidence="1 2" key="1">
    <citation type="journal article" date="2013" name="Genome Announc.">
        <title>Genome Sequence of Thalassolituus oleivorans MIL-1 (DSM 14913T).</title>
        <authorList>
            <person name="Golyshin P.N."/>
            <person name="Werner J."/>
            <person name="Chernikova T.N."/>
            <person name="Tran H."/>
            <person name="Ferrer M."/>
            <person name="Yakimov M.M."/>
            <person name="Teeling H."/>
            <person name="Golyshina O.V."/>
        </authorList>
    </citation>
    <scope>NUCLEOTIDE SEQUENCE [LARGE SCALE GENOMIC DNA]</scope>
    <source>
        <strain evidence="1 2">MIL-1</strain>
    </source>
</reference>
<evidence type="ECO:0008006" key="3">
    <source>
        <dbReference type="Google" id="ProtNLM"/>
    </source>
</evidence>